<reference evidence="1" key="1">
    <citation type="submission" date="2020-03" db="EMBL/GenBank/DDBJ databases">
        <title>The deep terrestrial virosphere.</title>
        <authorList>
            <person name="Holmfeldt K."/>
            <person name="Nilsson E."/>
            <person name="Simone D."/>
            <person name="Lopez-Fernandez M."/>
            <person name="Wu X."/>
            <person name="de Brujin I."/>
            <person name="Lundin D."/>
            <person name="Andersson A."/>
            <person name="Bertilsson S."/>
            <person name="Dopson M."/>
        </authorList>
    </citation>
    <scope>NUCLEOTIDE SEQUENCE</scope>
    <source>
        <strain evidence="1">TM448A00287</strain>
        <strain evidence="2">TM448B00362</strain>
    </source>
</reference>
<proteinExistence type="predicted"/>
<dbReference type="AlphaFoldDB" id="A0A6H1ZDA5"/>
<evidence type="ECO:0008006" key="3">
    <source>
        <dbReference type="Google" id="ProtNLM"/>
    </source>
</evidence>
<gene>
    <name evidence="1" type="ORF">TM448A00287_0018</name>
    <name evidence="2" type="ORF">TM448B00362_0018</name>
</gene>
<organism evidence="1">
    <name type="scientific">viral metagenome</name>
    <dbReference type="NCBI Taxonomy" id="1070528"/>
    <lineage>
        <taxon>unclassified sequences</taxon>
        <taxon>metagenomes</taxon>
        <taxon>organismal metagenomes</taxon>
    </lineage>
</organism>
<evidence type="ECO:0000313" key="2">
    <source>
        <dbReference type="EMBL" id="QJH95272.1"/>
    </source>
</evidence>
<sequence>MANYDTVKAGIAGILNGLGLVESSDAVDFTNAPVTEYGNRYILKALSGENQNNTIIDRFDDKQEWQILVAFSRNEQSDIIQLDAAHRQKDIILKAIDKPSNWTSFVKIMQYEKWEIIETKNYFVIDIRVSIMDLYIHG</sequence>
<dbReference type="EMBL" id="MT143999">
    <property type="protein sequence ID" value="QJA45896.1"/>
    <property type="molecule type" value="Genomic_DNA"/>
</dbReference>
<evidence type="ECO:0000313" key="1">
    <source>
        <dbReference type="EMBL" id="QJA45896.1"/>
    </source>
</evidence>
<accession>A0A6H1ZDA5</accession>
<name>A0A6H1ZDA5_9ZZZZ</name>
<dbReference type="EMBL" id="MT144616">
    <property type="protein sequence ID" value="QJH95272.1"/>
    <property type="molecule type" value="Genomic_DNA"/>
</dbReference>
<protein>
    <recommendedName>
        <fullName evidence="3">Tail protein</fullName>
    </recommendedName>
</protein>